<dbReference type="PANTHER" id="PTHR43591">
    <property type="entry name" value="METHYLTRANSFERASE"/>
    <property type="match status" value="1"/>
</dbReference>
<dbReference type="RefSeq" id="WP_390314378.1">
    <property type="nucleotide sequence ID" value="NZ_JBHSPB010000002.1"/>
</dbReference>
<reference evidence="4" key="1">
    <citation type="journal article" date="2019" name="Int. J. Syst. Evol. Microbiol.">
        <title>The Global Catalogue of Microorganisms (GCM) 10K type strain sequencing project: providing services to taxonomists for standard genome sequencing and annotation.</title>
        <authorList>
            <consortium name="The Broad Institute Genomics Platform"/>
            <consortium name="The Broad Institute Genome Sequencing Center for Infectious Disease"/>
            <person name="Wu L."/>
            <person name="Ma J."/>
        </authorList>
    </citation>
    <scope>NUCLEOTIDE SEQUENCE [LARGE SCALE GENOMIC DNA]</scope>
    <source>
        <strain evidence="4">CGMCC 4.7304</strain>
    </source>
</reference>
<dbReference type="EMBL" id="JBHSPB010000002">
    <property type="protein sequence ID" value="MFC5719313.1"/>
    <property type="molecule type" value="Genomic_DNA"/>
</dbReference>
<organism evidence="3 4">
    <name type="scientific">Streptomyces gamaensis</name>
    <dbReference type="NCBI Taxonomy" id="1763542"/>
    <lineage>
        <taxon>Bacteria</taxon>
        <taxon>Bacillati</taxon>
        <taxon>Actinomycetota</taxon>
        <taxon>Actinomycetes</taxon>
        <taxon>Kitasatosporales</taxon>
        <taxon>Streptomycetaceae</taxon>
        <taxon>Streptomyces</taxon>
    </lineage>
</organism>
<protein>
    <submittedName>
        <fullName evidence="3">Methyltransferase domain-containing protein</fullName>
    </submittedName>
</protein>
<evidence type="ECO:0000313" key="4">
    <source>
        <dbReference type="Proteomes" id="UP001596083"/>
    </source>
</evidence>
<evidence type="ECO:0000259" key="2">
    <source>
        <dbReference type="Pfam" id="PF13847"/>
    </source>
</evidence>
<gene>
    <name evidence="3" type="ORF">ACFP1Z_03815</name>
</gene>
<dbReference type="PANTHER" id="PTHR43591:SF24">
    <property type="entry name" value="2-METHOXY-6-POLYPRENYL-1,4-BENZOQUINOL METHYLASE, MITOCHONDRIAL"/>
    <property type="match status" value="1"/>
</dbReference>
<dbReference type="Gene3D" id="3.40.50.150">
    <property type="entry name" value="Vaccinia Virus protein VP39"/>
    <property type="match status" value="1"/>
</dbReference>
<accession>A0ABW0YWY5</accession>
<proteinExistence type="predicted"/>
<feature type="domain" description="Methyltransferase" evidence="2">
    <location>
        <begin position="56"/>
        <end position="171"/>
    </location>
</feature>
<evidence type="ECO:0000313" key="3">
    <source>
        <dbReference type="EMBL" id="MFC5719313.1"/>
    </source>
</evidence>
<sequence length="288" mass="31437">MQYETQYETQHEQHSPSSSPAGRTAVYTHGHHESVLRSHSWRTAANSAAYLLPELTPGLDILDVGCGPGTITADLAALVPQGRVTGLDAAADVLDKARAYARERGLDNVEFTTGDAQHLDFPDDSFDVVHAHQVLQHVGDPVGVLRELRRVCRPGGLIAVRDADYSAMTWYPDAPVLDGWLELYKRVTRANGGEPDAGRRLLSWARQAGLTDVTASASAWCYASADERAWWSGLWADRALASAFACQAVEGGHTDRAGLERIAAAWREWGQHEDAWIAILSGELLCRV</sequence>
<comment type="caution">
    <text evidence="3">The sequence shown here is derived from an EMBL/GenBank/DDBJ whole genome shotgun (WGS) entry which is preliminary data.</text>
</comment>
<dbReference type="InterPro" id="IPR025714">
    <property type="entry name" value="Methyltranfer_dom"/>
</dbReference>
<dbReference type="GO" id="GO:0008168">
    <property type="term" value="F:methyltransferase activity"/>
    <property type="evidence" value="ECO:0007669"/>
    <property type="project" value="UniProtKB-KW"/>
</dbReference>
<keyword evidence="4" id="KW-1185">Reference proteome</keyword>
<feature type="region of interest" description="Disordered" evidence="1">
    <location>
        <begin position="1"/>
        <end position="25"/>
    </location>
</feature>
<dbReference type="GO" id="GO:0032259">
    <property type="term" value="P:methylation"/>
    <property type="evidence" value="ECO:0007669"/>
    <property type="project" value="UniProtKB-KW"/>
</dbReference>
<keyword evidence="3" id="KW-0489">Methyltransferase</keyword>
<dbReference type="InterPro" id="IPR029063">
    <property type="entry name" value="SAM-dependent_MTases_sf"/>
</dbReference>
<keyword evidence="3" id="KW-0808">Transferase</keyword>
<dbReference type="SUPFAM" id="SSF53335">
    <property type="entry name" value="S-adenosyl-L-methionine-dependent methyltransferases"/>
    <property type="match status" value="1"/>
</dbReference>
<dbReference type="Proteomes" id="UP001596083">
    <property type="component" value="Unassembled WGS sequence"/>
</dbReference>
<dbReference type="CDD" id="cd02440">
    <property type="entry name" value="AdoMet_MTases"/>
    <property type="match status" value="1"/>
</dbReference>
<evidence type="ECO:0000256" key="1">
    <source>
        <dbReference type="SAM" id="MobiDB-lite"/>
    </source>
</evidence>
<name>A0ABW0YWY5_9ACTN</name>
<dbReference type="Pfam" id="PF13847">
    <property type="entry name" value="Methyltransf_31"/>
    <property type="match status" value="1"/>
</dbReference>